<dbReference type="RefSeq" id="WP_091552803.1">
    <property type="nucleotide sequence ID" value="NZ_FNPH01000002.1"/>
</dbReference>
<dbReference type="PANTHER" id="PTHR36923:SF3">
    <property type="entry name" value="FERREDOXIN"/>
    <property type="match status" value="1"/>
</dbReference>
<evidence type="ECO:0000256" key="1">
    <source>
        <dbReference type="ARBA" id="ARBA00001927"/>
    </source>
</evidence>
<dbReference type="Gene3D" id="3.30.70.20">
    <property type="match status" value="1"/>
</dbReference>
<keyword evidence="7" id="KW-0003">3Fe-4S</keyword>
<dbReference type="Pfam" id="PF13459">
    <property type="entry name" value="Fer4_15"/>
    <property type="match status" value="1"/>
</dbReference>
<dbReference type="InterPro" id="IPR051269">
    <property type="entry name" value="Fe-S_cluster_ET"/>
</dbReference>
<protein>
    <submittedName>
        <fullName evidence="8">Ferredoxin</fullName>
    </submittedName>
</protein>
<gene>
    <name evidence="8" type="ORF">SAMN05444365_10254</name>
</gene>
<comment type="cofactor">
    <cofactor evidence="1">
        <name>[3Fe-4S] cluster</name>
        <dbReference type="ChEBI" id="CHEBI:21137"/>
    </cofactor>
</comment>
<sequence>MRVTVDRDRCSGHVRCAALAPQVYRLDEEGYAAAGAHPVPPGQERPAERGALACPEGAISVSR</sequence>
<keyword evidence="9" id="KW-1185">Reference proteome</keyword>
<evidence type="ECO:0000256" key="2">
    <source>
        <dbReference type="ARBA" id="ARBA00022448"/>
    </source>
</evidence>
<dbReference type="SUPFAM" id="SSF54862">
    <property type="entry name" value="4Fe-4S ferredoxins"/>
    <property type="match status" value="1"/>
</dbReference>
<evidence type="ECO:0000313" key="9">
    <source>
        <dbReference type="Proteomes" id="UP000242415"/>
    </source>
</evidence>
<evidence type="ECO:0000313" key="8">
    <source>
        <dbReference type="EMBL" id="SDY37627.1"/>
    </source>
</evidence>
<accession>A0A1H3JCQ9</accession>
<dbReference type="AlphaFoldDB" id="A0A1H3JCQ9"/>
<evidence type="ECO:0000256" key="3">
    <source>
        <dbReference type="ARBA" id="ARBA00022723"/>
    </source>
</evidence>
<name>A0A1H3JCQ9_9ACTN</name>
<keyword evidence="4" id="KW-0249">Electron transport</keyword>
<dbReference type="OrthoDB" id="9803319at2"/>
<keyword evidence="6" id="KW-0411">Iron-sulfur</keyword>
<evidence type="ECO:0000256" key="5">
    <source>
        <dbReference type="ARBA" id="ARBA00023004"/>
    </source>
</evidence>
<evidence type="ECO:0000256" key="7">
    <source>
        <dbReference type="ARBA" id="ARBA00023291"/>
    </source>
</evidence>
<evidence type="ECO:0000256" key="6">
    <source>
        <dbReference type="ARBA" id="ARBA00023014"/>
    </source>
</evidence>
<dbReference type="GO" id="GO:0046872">
    <property type="term" value="F:metal ion binding"/>
    <property type="evidence" value="ECO:0007669"/>
    <property type="project" value="UniProtKB-KW"/>
</dbReference>
<dbReference type="PANTHER" id="PTHR36923">
    <property type="entry name" value="FERREDOXIN"/>
    <property type="match status" value="1"/>
</dbReference>
<keyword evidence="2" id="KW-0813">Transport</keyword>
<dbReference type="Proteomes" id="UP000242415">
    <property type="component" value="Unassembled WGS sequence"/>
</dbReference>
<evidence type="ECO:0000256" key="4">
    <source>
        <dbReference type="ARBA" id="ARBA00022982"/>
    </source>
</evidence>
<dbReference type="STRING" id="405436.SAMN05444365_10254"/>
<dbReference type="GO" id="GO:0051538">
    <property type="term" value="F:3 iron, 4 sulfur cluster binding"/>
    <property type="evidence" value="ECO:0007669"/>
    <property type="project" value="UniProtKB-KW"/>
</dbReference>
<proteinExistence type="predicted"/>
<keyword evidence="5" id="KW-0408">Iron</keyword>
<dbReference type="EMBL" id="FNPH01000002">
    <property type="protein sequence ID" value="SDY37627.1"/>
    <property type="molecule type" value="Genomic_DNA"/>
</dbReference>
<reference evidence="9" key="1">
    <citation type="submission" date="2016-10" db="EMBL/GenBank/DDBJ databases">
        <authorList>
            <person name="Varghese N."/>
            <person name="Submissions S."/>
        </authorList>
    </citation>
    <scope>NUCLEOTIDE SEQUENCE [LARGE SCALE GENOMIC DNA]</scope>
    <source>
        <strain evidence="9">DSM 45245</strain>
    </source>
</reference>
<organism evidence="8 9">
    <name type="scientific">Micromonospora pattaloongensis</name>
    <dbReference type="NCBI Taxonomy" id="405436"/>
    <lineage>
        <taxon>Bacteria</taxon>
        <taxon>Bacillati</taxon>
        <taxon>Actinomycetota</taxon>
        <taxon>Actinomycetes</taxon>
        <taxon>Micromonosporales</taxon>
        <taxon>Micromonosporaceae</taxon>
        <taxon>Micromonospora</taxon>
    </lineage>
</organism>
<keyword evidence="3" id="KW-0479">Metal-binding</keyword>